<evidence type="ECO:0000313" key="6">
    <source>
        <dbReference type="Proteomes" id="UP000323075"/>
    </source>
</evidence>
<dbReference type="EMBL" id="VRYN01000009">
    <property type="protein sequence ID" value="TYO74958.1"/>
    <property type="molecule type" value="Genomic_DNA"/>
</dbReference>
<organism evidence="3 5">
    <name type="scientific">Halobacterium salinarum (strain ATCC 33171 / DSM 3754 / JCM 8978 / NBRC 102687 / NCIMB 764 / 91-R6)</name>
    <dbReference type="NCBI Taxonomy" id="2597657"/>
    <lineage>
        <taxon>Archaea</taxon>
        <taxon>Methanobacteriati</taxon>
        <taxon>Methanobacteriota</taxon>
        <taxon>Stenosarchaea group</taxon>
        <taxon>Halobacteria</taxon>
        <taxon>Halobacteriales</taxon>
        <taxon>Halobacteriaceae</taxon>
        <taxon>Halobacterium</taxon>
    </lineage>
</organism>
<dbReference type="EMBL" id="CP038631">
    <property type="protein sequence ID" value="QCC44774.1"/>
    <property type="molecule type" value="Genomic_DNA"/>
</dbReference>
<dbReference type="GO" id="GO:0052691">
    <property type="term" value="F:UDP-arabinopyranose mutase activity"/>
    <property type="evidence" value="ECO:0007669"/>
    <property type="project" value="TreeGrafter"/>
</dbReference>
<evidence type="ECO:0000313" key="3">
    <source>
        <dbReference type="EMBL" id="QCC44774.1"/>
    </source>
</evidence>
<reference evidence="3 5" key="1">
    <citation type="journal article" date="2019" name="Microbiol. Resour. Announc.">
        <title>The Genome Sequence of the Halobacterium salinarum Type Strain Is Closely Related to That of Laboratory Strains NRC-1 and R1.</title>
        <authorList>
            <person name="Pfeiffer F."/>
            <person name="Marchfelder A."/>
            <person name="Habermann B."/>
            <person name="Dyall-Smith M.L."/>
        </authorList>
    </citation>
    <scope>NUCLEOTIDE SEQUENCE [LARGE SCALE GENOMIC DNA]</scope>
    <source>
        <strain evidence="3">91-R6</strain>
        <strain evidence="5">ATCC 33171 / DSM 3754 / JCM 8978 / NBRC 102687 / NCIMB 764 / 91-R6</strain>
    </source>
</reference>
<protein>
    <submittedName>
        <fullName evidence="3">Arabinopyranose mutase-like protein</fullName>
    </submittedName>
    <submittedName>
        <fullName evidence="4">Reversibly glycosylated polypeptide</fullName>
    </submittedName>
</protein>
<dbReference type="GO" id="GO:0005829">
    <property type="term" value="C:cytosol"/>
    <property type="evidence" value="ECO:0007669"/>
    <property type="project" value="TreeGrafter"/>
</dbReference>
<dbReference type="GeneID" id="89342409"/>
<dbReference type="RefSeq" id="WP_136361276.1">
    <property type="nucleotide sequence ID" value="NZ_VRYN01000009.1"/>
</dbReference>
<reference evidence="4 6" key="2">
    <citation type="submission" date="2019-07" db="EMBL/GenBank/DDBJ databases">
        <title>Genomic Encyclopedia of Archaeal and Bacterial Type Strains, Phase II (KMG-II): from individual species to whole genera.</title>
        <authorList>
            <person name="Goeker M."/>
        </authorList>
    </citation>
    <scope>NUCLEOTIDE SEQUENCE [LARGE SCALE GENOMIC DNA]</scope>
    <source>
        <strain evidence="4 6">DSM 3754</strain>
    </source>
</reference>
<gene>
    <name evidence="4" type="ORF">APQ99_02200</name>
    <name evidence="3" type="ORF">HBSAL_05515</name>
</gene>
<evidence type="ECO:0000313" key="4">
    <source>
        <dbReference type="EMBL" id="TYO74958.1"/>
    </source>
</evidence>
<dbReference type="Pfam" id="PF03214">
    <property type="entry name" value="RGP"/>
    <property type="match status" value="1"/>
</dbReference>
<accession>A0A4D6GSN6</accession>
<dbReference type="Proteomes" id="UP000296216">
    <property type="component" value="Chromosome"/>
</dbReference>
<evidence type="ECO:0000256" key="1">
    <source>
        <dbReference type="ARBA" id="ARBA00004555"/>
    </source>
</evidence>
<dbReference type="PANTHER" id="PTHR31682">
    <property type="entry name" value="UDP-ARABINOSE MUTASE"/>
    <property type="match status" value="1"/>
</dbReference>
<dbReference type="AlphaFoldDB" id="A0A4D6GSN6"/>
<proteinExistence type="predicted"/>
<dbReference type="InterPro" id="IPR037595">
    <property type="entry name" value="RGP_fam"/>
</dbReference>
<sequence>MTQDICVIVPTIREYECMRSYFENARQHGFDLDRLFVVLVTEDFCDTDSMRDLLAAEDVAGAVFDGAAREQWYDDHDIGEYDHLVPAASHAQTSFGLLYMWAHDFEYGVFIDDDTLPHDEWDFFGRHLENLHHEGPVESVSSDERWVNVLYQSDSALYPRGYPYAAMDETTTTGQAETDHVVASQGLWTNVPDLDAVRILMDGDLRGQAQTRTETADFDRDFVAAEGDYLTVCSMNLAFRREIIPAFYQFPMDDNAWDVGRFDDIWSGVVLKRAADVVGGDIYNGAPLCEHNKAPRSTFDDLANEVAGLELNEHFWEEVAAADPATETYAGVAEAVGRRLADGEYDSYNNGAFLNECGEYLLDWVACLDALADREIAAAAGD</sequence>
<name>A0A4D6GSN6_HALS9</name>
<dbReference type="PANTHER" id="PTHR31682:SF44">
    <property type="entry name" value="UDP-ARABINOPYRANOSE MUTASE 3"/>
    <property type="match status" value="1"/>
</dbReference>
<evidence type="ECO:0000256" key="2">
    <source>
        <dbReference type="ARBA" id="ARBA00023034"/>
    </source>
</evidence>
<evidence type="ECO:0000313" key="5">
    <source>
        <dbReference type="Proteomes" id="UP000296216"/>
    </source>
</evidence>
<comment type="subcellular location">
    <subcellularLocation>
        <location evidence="1">Golgi apparatus</location>
    </subcellularLocation>
</comment>
<keyword evidence="2" id="KW-0333">Golgi apparatus</keyword>
<dbReference type="GO" id="GO:0033356">
    <property type="term" value="P:UDP-L-arabinose metabolic process"/>
    <property type="evidence" value="ECO:0007669"/>
    <property type="project" value="TreeGrafter"/>
</dbReference>
<dbReference type="Proteomes" id="UP000323075">
    <property type="component" value="Unassembled WGS sequence"/>
</dbReference>
<reference evidence="3" key="3">
    <citation type="journal article" name="MicrobiologyOpen">
        <title>Whole-genome comparison between the type strain of Halobacterium salinarum (DSM 3754(T)) and the laboratory strains R1 and NRC-1.</title>
        <authorList>
            <person name="Pfeiffer F."/>
            <person name="Losensky G."/>
            <person name="Marchfelder A."/>
            <person name="Habermann B."/>
            <person name="Dyall-Smith M."/>
        </authorList>
    </citation>
    <scope>NUCLEOTIDE SEQUENCE</scope>
    <source>
        <strain evidence="3">91-R6</strain>
    </source>
</reference>